<accession>A0A3P8FUK5</accession>
<organism evidence="4 5">
    <name type="scientific">Heligmosomoides polygyrus</name>
    <name type="common">Parasitic roundworm</name>
    <dbReference type="NCBI Taxonomy" id="6339"/>
    <lineage>
        <taxon>Eukaryota</taxon>
        <taxon>Metazoa</taxon>
        <taxon>Ecdysozoa</taxon>
        <taxon>Nematoda</taxon>
        <taxon>Chromadorea</taxon>
        <taxon>Rhabditida</taxon>
        <taxon>Rhabditina</taxon>
        <taxon>Rhabditomorpha</taxon>
        <taxon>Strongyloidea</taxon>
        <taxon>Heligmosomidae</taxon>
        <taxon>Heligmosomoides</taxon>
    </lineage>
</organism>
<dbReference type="Proteomes" id="UP000050761">
    <property type="component" value="Unassembled WGS sequence"/>
</dbReference>
<gene>
    <name evidence="3" type="ORF">HPBE_LOCUS26606</name>
</gene>
<reference evidence="3 4" key="1">
    <citation type="submission" date="2018-11" db="EMBL/GenBank/DDBJ databases">
        <authorList>
            <consortium name="Pathogen Informatics"/>
        </authorList>
    </citation>
    <scope>NUCLEOTIDE SEQUENCE [LARGE SCALE GENOMIC DNA]</scope>
</reference>
<protein>
    <submittedName>
        <fullName evidence="5">AMP-binding_C domain-containing protein</fullName>
    </submittedName>
</protein>
<evidence type="ECO:0000313" key="5">
    <source>
        <dbReference type="WBParaSite" id="HPBE_0002660701-mRNA-1"/>
    </source>
</evidence>
<evidence type="ECO:0000256" key="1">
    <source>
        <dbReference type="SAM" id="MobiDB-lite"/>
    </source>
</evidence>
<dbReference type="Pfam" id="PF13193">
    <property type="entry name" value="AMP-binding_C"/>
    <property type="match status" value="1"/>
</dbReference>
<feature type="compositionally biased region" description="Polar residues" evidence="1">
    <location>
        <begin position="78"/>
        <end position="90"/>
    </location>
</feature>
<evidence type="ECO:0000313" key="4">
    <source>
        <dbReference type="Proteomes" id="UP000050761"/>
    </source>
</evidence>
<proteinExistence type="predicted"/>
<dbReference type="InterPro" id="IPR025110">
    <property type="entry name" value="AMP-bd_C"/>
</dbReference>
<dbReference type="Gene3D" id="3.30.300.30">
    <property type="match status" value="1"/>
</dbReference>
<feature type="domain" description="AMP-binding enzyme C-terminal" evidence="2">
    <location>
        <begin position="19"/>
        <end position="80"/>
    </location>
</feature>
<keyword evidence="4" id="KW-1185">Reference proteome</keyword>
<dbReference type="SUPFAM" id="SSF56801">
    <property type="entry name" value="Acetyl-CoA synthetase-like"/>
    <property type="match status" value="1"/>
</dbReference>
<dbReference type="WBParaSite" id="HPBE_0002660701-mRNA-1">
    <property type="protein sequence ID" value="HPBE_0002660701-mRNA-1"/>
    <property type="gene ID" value="HPBE_0002660701"/>
</dbReference>
<name>A0A183GV87_HELPZ</name>
<reference evidence="5" key="2">
    <citation type="submission" date="2019-09" db="UniProtKB">
        <authorList>
            <consortium name="WormBaseParasite"/>
        </authorList>
    </citation>
    <scope>IDENTIFICATION</scope>
</reference>
<evidence type="ECO:0000259" key="2">
    <source>
        <dbReference type="Pfam" id="PF13193"/>
    </source>
</evidence>
<dbReference type="InterPro" id="IPR045851">
    <property type="entry name" value="AMP-bd_C_sf"/>
</dbReference>
<feature type="region of interest" description="Disordered" evidence="1">
    <location>
        <begin position="77"/>
        <end position="108"/>
    </location>
</feature>
<dbReference type="AlphaFoldDB" id="A0A183GV87"/>
<dbReference type="OrthoDB" id="10253869at2759"/>
<evidence type="ECO:0000313" key="3">
    <source>
        <dbReference type="EMBL" id="VDP58525.1"/>
    </source>
</evidence>
<accession>A0A183GV87</accession>
<dbReference type="EMBL" id="UZAH01040412">
    <property type="protein sequence ID" value="VDP58525.1"/>
    <property type="molecule type" value="Genomic_DNA"/>
</dbReference>
<sequence>MSTAGSRWVENAQEVALAEIEDLLRAHPSIADATVVGVSDEEKGCTAKAFVVHCDNTLSAEDVQRFIEGERMVEHPSCPNSLSSTFNTNGRNPSEWRRRVRREHSESS</sequence>